<dbReference type="Gene3D" id="3.20.20.140">
    <property type="entry name" value="Metal-dependent hydrolases"/>
    <property type="match status" value="1"/>
</dbReference>
<feature type="domain" description="Amidohydrolase-related" evidence="1">
    <location>
        <begin position="9"/>
        <end position="280"/>
    </location>
</feature>
<dbReference type="SUPFAM" id="SSF51556">
    <property type="entry name" value="Metallo-dependent hydrolases"/>
    <property type="match status" value="1"/>
</dbReference>
<evidence type="ECO:0000313" key="3">
    <source>
        <dbReference type="Proteomes" id="UP001236014"/>
    </source>
</evidence>
<dbReference type="Pfam" id="PF04909">
    <property type="entry name" value="Amidohydro_2"/>
    <property type="match status" value="1"/>
</dbReference>
<dbReference type="PANTHER" id="PTHR35563:SF2">
    <property type="entry name" value="BARREL METAL-DEPENDENT HYDROLASE, PUTATIVE (AFU_ORTHOLOGUE AFUA_1G16240)-RELATED"/>
    <property type="match status" value="1"/>
</dbReference>
<proteinExistence type="predicted"/>
<dbReference type="EMBL" id="CP127294">
    <property type="protein sequence ID" value="WIX77703.1"/>
    <property type="molecule type" value="Genomic_DNA"/>
</dbReference>
<dbReference type="AlphaFoldDB" id="A0A9Y2IFN9"/>
<name>A0A9Y2IFN9_9PSEU</name>
<dbReference type="InterPro" id="IPR052358">
    <property type="entry name" value="Aro_Compnd_Degr_Hydrolases"/>
</dbReference>
<keyword evidence="3" id="KW-1185">Reference proteome</keyword>
<dbReference type="GO" id="GO:0016787">
    <property type="term" value="F:hydrolase activity"/>
    <property type="evidence" value="ECO:0007669"/>
    <property type="project" value="InterPro"/>
</dbReference>
<reference evidence="2 3" key="1">
    <citation type="submission" date="2023-06" db="EMBL/GenBank/DDBJ databases">
        <authorList>
            <person name="Oyuntsetseg B."/>
            <person name="Kim S.B."/>
        </authorList>
    </citation>
    <scope>NUCLEOTIDE SEQUENCE [LARGE SCALE GENOMIC DNA]</scope>
    <source>
        <strain evidence="2 3">2-15</strain>
    </source>
</reference>
<evidence type="ECO:0000259" key="1">
    <source>
        <dbReference type="Pfam" id="PF04909"/>
    </source>
</evidence>
<gene>
    <name evidence="2" type="ORF">QRX50_40915</name>
</gene>
<dbReference type="KEGG" id="acab:QRX50_40915"/>
<evidence type="ECO:0000313" key="2">
    <source>
        <dbReference type="EMBL" id="WIX77703.1"/>
    </source>
</evidence>
<organism evidence="2 3">
    <name type="scientific">Amycolatopsis carbonis</name>
    <dbReference type="NCBI Taxonomy" id="715471"/>
    <lineage>
        <taxon>Bacteria</taxon>
        <taxon>Bacillati</taxon>
        <taxon>Actinomycetota</taxon>
        <taxon>Actinomycetes</taxon>
        <taxon>Pseudonocardiales</taxon>
        <taxon>Pseudonocardiaceae</taxon>
        <taxon>Amycolatopsis</taxon>
    </lineage>
</organism>
<dbReference type="PANTHER" id="PTHR35563">
    <property type="entry name" value="BARREL METAL-DEPENDENT HYDROLASE, PUTATIVE (AFU_ORTHOLOGUE AFUA_1G16240)-RELATED"/>
    <property type="match status" value="1"/>
</dbReference>
<dbReference type="InterPro" id="IPR032466">
    <property type="entry name" value="Metal_Hydrolase"/>
</dbReference>
<dbReference type="Proteomes" id="UP001236014">
    <property type="component" value="Chromosome"/>
</dbReference>
<accession>A0A9Y2IFN9</accession>
<sequence>MTVVPSGSCDCHVHVFDPRFPYAEDRAYTPGPASGEQLDELHWRLGVSRAVLVQPSPYGTDNSCLLAQLRVRGDRARGVVVFDPAAPAPLGEWHALGVRGARVNLATFAVDDPAVALAPLRATAAAIADLGWHLQVFTELSVVAALADDLARLPVPVVLDHFALASPDLGRPGLPELTDLLRSGAAYVKLSAPHRISTAADHADVGPLVEALATAAPERLLWGTDWPHTGGRPRTPGNRLSVEPFERIDDARAPARLLDWTGPDVGRRILVDNPVELYGF</sequence>
<protein>
    <submittedName>
        <fullName evidence="2">Amidohydrolase family protein</fullName>
    </submittedName>
</protein>
<dbReference type="RefSeq" id="WP_285968442.1">
    <property type="nucleotide sequence ID" value="NZ_CP127294.1"/>
</dbReference>
<dbReference type="InterPro" id="IPR006680">
    <property type="entry name" value="Amidohydro-rel"/>
</dbReference>